<evidence type="ECO:0000256" key="1">
    <source>
        <dbReference type="ARBA" id="ARBA00023027"/>
    </source>
</evidence>
<name>A0A512D9N8_9CELL</name>
<gene>
    <name evidence="4" type="ORF">CAE01nite_09280</name>
</gene>
<dbReference type="Gene3D" id="3.30.360.10">
    <property type="entry name" value="Dihydrodipicolinate Reductase, domain 2"/>
    <property type="match status" value="1"/>
</dbReference>
<dbReference type="EMBL" id="BJYY01000004">
    <property type="protein sequence ID" value="GEO33203.1"/>
    <property type="molecule type" value="Genomic_DNA"/>
</dbReference>
<accession>A0A512D9N8</accession>
<dbReference type="PANTHER" id="PTHR43249:SF1">
    <property type="entry name" value="D-GLUCOSIDE 3-DEHYDROGENASE"/>
    <property type="match status" value="1"/>
</dbReference>
<dbReference type="SUPFAM" id="SSF51735">
    <property type="entry name" value="NAD(P)-binding Rossmann-fold domains"/>
    <property type="match status" value="1"/>
</dbReference>
<dbReference type="RefSeq" id="WP_146900686.1">
    <property type="nucleotide sequence ID" value="NZ_BAAARM010000002.1"/>
</dbReference>
<dbReference type="InterPro" id="IPR036291">
    <property type="entry name" value="NAD(P)-bd_dom_sf"/>
</dbReference>
<dbReference type="Pfam" id="PF22725">
    <property type="entry name" value="GFO_IDH_MocA_C3"/>
    <property type="match status" value="1"/>
</dbReference>
<evidence type="ECO:0000313" key="4">
    <source>
        <dbReference type="EMBL" id="GEO33203.1"/>
    </source>
</evidence>
<keyword evidence="1" id="KW-0520">NAD</keyword>
<dbReference type="PANTHER" id="PTHR43249">
    <property type="entry name" value="UDP-N-ACETYL-2-AMINO-2-DEOXY-D-GLUCURONATE OXIDASE"/>
    <property type="match status" value="1"/>
</dbReference>
<comment type="caution">
    <text evidence="4">The sequence shown here is derived from an EMBL/GenBank/DDBJ whole genome shotgun (WGS) entry which is preliminary data.</text>
</comment>
<feature type="domain" description="Gfo/Idh/MocA-like oxidoreductase N-terminal" evidence="2">
    <location>
        <begin position="5"/>
        <end position="132"/>
    </location>
</feature>
<sequence>MTTRRTLIIGTGAIADHHAHAVAQHGDRAVVVAGVDLDASRAQAFAAEHGLPAWGTDLATALAGELPTADGGTTGRPDLAHICTPPGSHVPLALQCLEAGVAVLLEKPPALSLAEMDVLIKASRRTGVQASVVVQHRFGGAGLRAARLLASGQLGRPLVATCDTLWFRGPEYYAVPWRGRWDVEGGGPTMGLGIHQLDLLIALIGPWAEVTAMAARQARDTATEDVSTAVVRFENGALATIASSALSPRQTSHVRVDAERATVEVEHLYGYGDEHWTVTPAPGHEDVARLWATDEPSPDSGHVSQLAFVLDAMDAGEPVPVTLADARGSLELVAAIYASAFTGTRVRRGDIGPGHPFYERMDGTGAPWA</sequence>
<evidence type="ECO:0000313" key="5">
    <source>
        <dbReference type="Proteomes" id="UP000321181"/>
    </source>
</evidence>
<evidence type="ECO:0000259" key="2">
    <source>
        <dbReference type="Pfam" id="PF01408"/>
    </source>
</evidence>
<keyword evidence="5" id="KW-1185">Reference proteome</keyword>
<dbReference type="GO" id="GO:0000166">
    <property type="term" value="F:nucleotide binding"/>
    <property type="evidence" value="ECO:0007669"/>
    <property type="project" value="InterPro"/>
</dbReference>
<feature type="domain" description="GFO/IDH/MocA-like oxidoreductase" evidence="3">
    <location>
        <begin position="144"/>
        <end position="263"/>
    </location>
</feature>
<dbReference type="InterPro" id="IPR055170">
    <property type="entry name" value="GFO_IDH_MocA-like_dom"/>
</dbReference>
<dbReference type="SUPFAM" id="SSF55347">
    <property type="entry name" value="Glyceraldehyde-3-phosphate dehydrogenase-like, C-terminal domain"/>
    <property type="match status" value="1"/>
</dbReference>
<proteinExistence type="predicted"/>
<dbReference type="AlphaFoldDB" id="A0A512D9N8"/>
<dbReference type="OrthoDB" id="9815825at2"/>
<organism evidence="4 5">
    <name type="scientific">Cellulomonas aerilata</name>
    <dbReference type="NCBI Taxonomy" id="515326"/>
    <lineage>
        <taxon>Bacteria</taxon>
        <taxon>Bacillati</taxon>
        <taxon>Actinomycetota</taxon>
        <taxon>Actinomycetes</taxon>
        <taxon>Micrococcales</taxon>
        <taxon>Cellulomonadaceae</taxon>
        <taxon>Cellulomonas</taxon>
    </lineage>
</organism>
<dbReference type="InterPro" id="IPR000683">
    <property type="entry name" value="Gfo/Idh/MocA-like_OxRdtase_N"/>
</dbReference>
<protein>
    <submittedName>
        <fullName evidence="4">Oxidoreductase</fullName>
    </submittedName>
</protein>
<dbReference type="Gene3D" id="3.40.50.720">
    <property type="entry name" value="NAD(P)-binding Rossmann-like Domain"/>
    <property type="match status" value="1"/>
</dbReference>
<dbReference type="Pfam" id="PF01408">
    <property type="entry name" value="GFO_IDH_MocA"/>
    <property type="match status" value="1"/>
</dbReference>
<reference evidence="4 5" key="1">
    <citation type="submission" date="2019-07" db="EMBL/GenBank/DDBJ databases">
        <title>Whole genome shotgun sequence of Cellulomonas aerilata NBRC 106308.</title>
        <authorList>
            <person name="Hosoyama A."/>
            <person name="Uohara A."/>
            <person name="Ohji S."/>
            <person name="Ichikawa N."/>
        </authorList>
    </citation>
    <scope>NUCLEOTIDE SEQUENCE [LARGE SCALE GENOMIC DNA]</scope>
    <source>
        <strain evidence="4 5">NBRC 106308</strain>
    </source>
</reference>
<evidence type="ECO:0000259" key="3">
    <source>
        <dbReference type="Pfam" id="PF22725"/>
    </source>
</evidence>
<dbReference type="Proteomes" id="UP000321181">
    <property type="component" value="Unassembled WGS sequence"/>
</dbReference>
<dbReference type="InterPro" id="IPR052515">
    <property type="entry name" value="Gfo/Idh/MocA_Oxidoreductase"/>
</dbReference>